<dbReference type="AlphaFoldDB" id="A0A931CHN7"/>
<dbReference type="SUPFAM" id="SSF53383">
    <property type="entry name" value="PLP-dependent transferases"/>
    <property type="match status" value="1"/>
</dbReference>
<dbReference type="PANTHER" id="PTHR42790:SF19">
    <property type="entry name" value="KYNURENINE_ALPHA-AMINOADIPATE AMINOTRANSFERASE, MITOCHONDRIAL"/>
    <property type="match status" value="1"/>
</dbReference>
<evidence type="ECO:0000256" key="1">
    <source>
        <dbReference type="ARBA" id="ARBA00001933"/>
    </source>
</evidence>
<evidence type="ECO:0000256" key="4">
    <source>
        <dbReference type="ARBA" id="ARBA00022898"/>
    </source>
</evidence>
<dbReference type="InterPro" id="IPR015424">
    <property type="entry name" value="PyrdxlP-dep_Trfase"/>
</dbReference>
<keyword evidence="3" id="KW-0808">Transferase</keyword>
<dbReference type="Pfam" id="PF00155">
    <property type="entry name" value="Aminotran_1_2"/>
    <property type="match status" value="1"/>
</dbReference>
<accession>A0A931CHN7</accession>
<keyword evidence="7" id="KW-1185">Reference proteome</keyword>
<organism evidence="6 7">
    <name type="scientific">Actinoplanes aureus</name>
    <dbReference type="NCBI Taxonomy" id="2792083"/>
    <lineage>
        <taxon>Bacteria</taxon>
        <taxon>Bacillati</taxon>
        <taxon>Actinomycetota</taxon>
        <taxon>Actinomycetes</taxon>
        <taxon>Micromonosporales</taxon>
        <taxon>Micromonosporaceae</taxon>
        <taxon>Actinoplanes</taxon>
    </lineage>
</organism>
<evidence type="ECO:0000259" key="5">
    <source>
        <dbReference type="Pfam" id="PF00155"/>
    </source>
</evidence>
<name>A0A931CHN7_9ACTN</name>
<dbReference type="InterPro" id="IPR015421">
    <property type="entry name" value="PyrdxlP-dep_Trfase_major"/>
</dbReference>
<evidence type="ECO:0000313" key="6">
    <source>
        <dbReference type="EMBL" id="MBG0567787.1"/>
    </source>
</evidence>
<dbReference type="Proteomes" id="UP000598146">
    <property type="component" value="Unassembled WGS sequence"/>
</dbReference>
<evidence type="ECO:0000313" key="7">
    <source>
        <dbReference type="Proteomes" id="UP000598146"/>
    </source>
</evidence>
<evidence type="ECO:0000256" key="2">
    <source>
        <dbReference type="ARBA" id="ARBA00022576"/>
    </source>
</evidence>
<dbReference type="RefSeq" id="WP_196419560.1">
    <property type="nucleotide sequence ID" value="NZ_JADQTO010000030.1"/>
</dbReference>
<dbReference type="InterPro" id="IPR015422">
    <property type="entry name" value="PyrdxlP-dep_Trfase_small"/>
</dbReference>
<reference evidence="6" key="1">
    <citation type="submission" date="2020-11" db="EMBL/GenBank/DDBJ databases">
        <title>Isolation and identification of active actinomycetes.</title>
        <authorList>
            <person name="Sun X."/>
        </authorList>
    </citation>
    <scope>NUCLEOTIDE SEQUENCE</scope>
    <source>
        <strain evidence="6">NEAU-A11</strain>
    </source>
</reference>
<keyword evidence="2 6" id="KW-0032">Aminotransferase</keyword>
<comment type="cofactor">
    <cofactor evidence="1">
        <name>pyridoxal 5'-phosphate</name>
        <dbReference type="ChEBI" id="CHEBI:597326"/>
    </cofactor>
</comment>
<evidence type="ECO:0000256" key="3">
    <source>
        <dbReference type="ARBA" id="ARBA00022679"/>
    </source>
</evidence>
<dbReference type="EMBL" id="JADQTO010000030">
    <property type="protein sequence ID" value="MBG0567787.1"/>
    <property type="molecule type" value="Genomic_DNA"/>
</dbReference>
<dbReference type="CDD" id="cd00609">
    <property type="entry name" value="AAT_like"/>
    <property type="match status" value="1"/>
</dbReference>
<dbReference type="InterPro" id="IPR050859">
    <property type="entry name" value="Class-I_PLP-dep_aminotransf"/>
</dbReference>
<feature type="domain" description="Aminotransferase class I/classII large" evidence="5">
    <location>
        <begin position="75"/>
        <end position="425"/>
    </location>
</feature>
<keyword evidence="4" id="KW-0663">Pyridoxal phosphate</keyword>
<dbReference type="GO" id="GO:0008483">
    <property type="term" value="F:transaminase activity"/>
    <property type="evidence" value="ECO:0007669"/>
    <property type="project" value="UniProtKB-KW"/>
</dbReference>
<dbReference type="Gene3D" id="3.40.640.10">
    <property type="entry name" value="Type I PLP-dependent aspartate aminotransferase-like (Major domain)"/>
    <property type="match status" value="1"/>
</dbReference>
<dbReference type="InterPro" id="IPR004839">
    <property type="entry name" value="Aminotransferase_I/II_large"/>
</dbReference>
<comment type="caution">
    <text evidence="6">The sequence shown here is derived from an EMBL/GenBank/DDBJ whole genome shotgun (WGS) entry which is preliminary data.</text>
</comment>
<sequence>MKSGTDLAATELFAGLGDPVLESMNFLNQIAERYPEAVSFAAGRPTEAFFDVGSITRYLDRYHAYLRDERSMSPARISRALFQYGNTKGLINDLIATHLSTDEDIRADPESVVVTVGCQEAMLLVLRAFRRDERDVALAVSPTYVGLTGAARLVDMPVVPVAGGPDGIDLDVLAETIRRVRQEGRRPRLCYVMPDFANPSGLSIDVSVRRRLLDLAAAEDVLLLEDNPYGLFNDGGPRPPTLKALDRNRTVIYLGSFAKTVFPGARVGYVVADQRVATADGFSVRLADELAKVKSMVTVNTSPFTQAMIGGALLENEFSLARANRREHDLYRSNLAEVGSGLRARLERAGLSGLVQVNAPSGGFFLVVTLPVPVGNEMLEHSARTHQVIWTPMAHFYESSEPTRELRLSISTLTPQTIEQGLDRLVRMIGEQVSARVAVA</sequence>
<protein>
    <submittedName>
        <fullName evidence="6">PLP-dependent aminotransferase family protein</fullName>
    </submittedName>
</protein>
<dbReference type="Gene3D" id="3.90.1150.10">
    <property type="entry name" value="Aspartate Aminotransferase, domain 1"/>
    <property type="match status" value="1"/>
</dbReference>
<proteinExistence type="predicted"/>
<dbReference type="GO" id="GO:0030170">
    <property type="term" value="F:pyridoxal phosphate binding"/>
    <property type="evidence" value="ECO:0007669"/>
    <property type="project" value="InterPro"/>
</dbReference>
<dbReference type="GO" id="GO:1901605">
    <property type="term" value="P:alpha-amino acid metabolic process"/>
    <property type="evidence" value="ECO:0007669"/>
    <property type="project" value="TreeGrafter"/>
</dbReference>
<gene>
    <name evidence="6" type="ORF">I4J89_40715</name>
</gene>
<dbReference type="PANTHER" id="PTHR42790">
    <property type="entry name" value="AMINOTRANSFERASE"/>
    <property type="match status" value="1"/>
</dbReference>